<keyword evidence="3" id="KW-1133">Transmembrane helix</keyword>
<evidence type="ECO:0000256" key="2">
    <source>
        <dbReference type="ARBA" id="ARBA00023043"/>
    </source>
</evidence>
<sequence>MNLTDSYCSMLTPVSLVHFYSLNMSFITPHTGYLPLTMKKPVFSTALCIQLLLFVAVGSLLTACDGNTELMKHTLDGDPSAVQTDLANGAPVDARNNFGWTALMHAARQDQTATMAVLIDAGADINAQDDDGWTPLMRATTKGNVAAVQLLLQRKADTELADKNNWTPLLWASNRGYGDILELLIANGANVNAKGKNGRTALYLARNEKHNHILDVLQKAGAK</sequence>
<proteinExistence type="predicted"/>
<dbReference type="EMBL" id="UOFV01000016">
    <property type="protein sequence ID" value="VAW94342.1"/>
    <property type="molecule type" value="Genomic_DNA"/>
</dbReference>
<feature type="transmembrane region" description="Helical" evidence="3">
    <location>
        <begin position="42"/>
        <end position="63"/>
    </location>
</feature>
<dbReference type="SUPFAM" id="SSF48403">
    <property type="entry name" value="Ankyrin repeat"/>
    <property type="match status" value="1"/>
</dbReference>
<keyword evidence="2" id="KW-0040">ANK repeat</keyword>
<keyword evidence="1" id="KW-0677">Repeat</keyword>
<dbReference type="Pfam" id="PF00023">
    <property type="entry name" value="Ank"/>
    <property type="match status" value="1"/>
</dbReference>
<dbReference type="Gene3D" id="1.25.40.20">
    <property type="entry name" value="Ankyrin repeat-containing domain"/>
    <property type="match status" value="2"/>
</dbReference>
<accession>A0A3B1A3N3</accession>
<name>A0A3B1A3N3_9ZZZZ</name>
<dbReference type="Pfam" id="PF12796">
    <property type="entry name" value="Ank_2"/>
    <property type="match status" value="1"/>
</dbReference>
<keyword evidence="3" id="KW-0812">Transmembrane</keyword>
<evidence type="ECO:0000256" key="3">
    <source>
        <dbReference type="SAM" id="Phobius"/>
    </source>
</evidence>
<protein>
    <submittedName>
        <fullName evidence="4">Ankyrin repeat protein, putative</fullName>
    </submittedName>
</protein>
<keyword evidence="3" id="KW-0472">Membrane</keyword>
<dbReference type="AlphaFoldDB" id="A0A3B1A3N3"/>
<dbReference type="PROSITE" id="PS50297">
    <property type="entry name" value="ANK_REP_REGION"/>
    <property type="match status" value="4"/>
</dbReference>
<dbReference type="InterPro" id="IPR036770">
    <property type="entry name" value="Ankyrin_rpt-contain_sf"/>
</dbReference>
<organism evidence="4">
    <name type="scientific">hydrothermal vent metagenome</name>
    <dbReference type="NCBI Taxonomy" id="652676"/>
    <lineage>
        <taxon>unclassified sequences</taxon>
        <taxon>metagenomes</taxon>
        <taxon>ecological metagenomes</taxon>
    </lineage>
</organism>
<dbReference type="InterPro" id="IPR050745">
    <property type="entry name" value="Multifunctional_regulatory"/>
</dbReference>
<dbReference type="PANTHER" id="PTHR24189:SF50">
    <property type="entry name" value="ANKYRIN REPEAT AND SOCS BOX PROTEIN 2"/>
    <property type="match status" value="1"/>
</dbReference>
<evidence type="ECO:0000313" key="4">
    <source>
        <dbReference type="EMBL" id="VAW94342.1"/>
    </source>
</evidence>
<dbReference type="PRINTS" id="PR01415">
    <property type="entry name" value="ANKYRIN"/>
</dbReference>
<dbReference type="SMART" id="SM00248">
    <property type="entry name" value="ANK"/>
    <property type="match status" value="4"/>
</dbReference>
<dbReference type="PANTHER" id="PTHR24189">
    <property type="entry name" value="MYOTROPHIN"/>
    <property type="match status" value="1"/>
</dbReference>
<evidence type="ECO:0000256" key="1">
    <source>
        <dbReference type="ARBA" id="ARBA00022737"/>
    </source>
</evidence>
<gene>
    <name evidence="4" type="ORF">MNBD_GAMMA19-1389</name>
</gene>
<reference evidence="4" key="1">
    <citation type="submission" date="2018-06" db="EMBL/GenBank/DDBJ databases">
        <authorList>
            <person name="Zhirakovskaya E."/>
        </authorList>
    </citation>
    <scope>NUCLEOTIDE SEQUENCE</scope>
</reference>
<dbReference type="InterPro" id="IPR002110">
    <property type="entry name" value="Ankyrin_rpt"/>
</dbReference>
<dbReference type="PROSITE" id="PS50088">
    <property type="entry name" value="ANK_REPEAT"/>
    <property type="match status" value="4"/>
</dbReference>